<protein>
    <submittedName>
        <fullName evidence="1">Integrase catalytic domain-containing protein</fullName>
    </submittedName>
</protein>
<dbReference type="EMBL" id="BMAU01021419">
    <property type="protein sequence ID" value="GFY34027.1"/>
    <property type="molecule type" value="Genomic_DNA"/>
</dbReference>
<evidence type="ECO:0000313" key="1">
    <source>
        <dbReference type="EMBL" id="GFY34027.1"/>
    </source>
</evidence>
<proteinExistence type="predicted"/>
<comment type="caution">
    <text evidence="1">The sequence shown here is derived from an EMBL/GenBank/DDBJ whole genome shotgun (WGS) entry which is preliminary data.</text>
</comment>
<accession>A0A8X6WFE7</accession>
<dbReference type="AlphaFoldDB" id="A0A8X6WFE7"/>
<evidence type="ECO:0000313" key="2">
    <source>
        <dbReference type="Proteomes" id="UP000887159"/>
    </source>
</evidence>
<keyword evidence="2" id="KW-1185">Reference proteome</keyword>
<dbReference type="Proteomes" id="UP000887159">
    <property type="component" value="Unassembled WGS sequence"/>
</dbReference>
<sequence length="142" mass="16279">MPDIKIFDNGLFEEIRRLNAYVTDKCLSPPHAYTMGVKYRTGWVSTSGTVGLNIMSETQTEAKISDGKEDEVNCKDIIANHLIVENEEFDFDRVRNLWSLETIGINPDNEVSLSDKEILKSFERNTVYTNKRYETDCCGMKL</sequence>
<organism evidence="1 2">
    <name type="scientific">Trichonephila clavipes</name>
    <name type="common">Golden silk orbweaver</name>
    <name type="synonym">Nephila clavipes</name>
    <dbReference type="NCBI Taxonomy" id="2585209"/>
    <lineage>
        <taxon>Eukaryota</taxon>
        <taxon>Metazoa</taxon>
        <taxon>Ecdysozoa</taxon>
        <taxon>Arthropoda</taxon>
        <taxon>Chelicerata</taxon>
        <taxon>Arachnida</taxon>
        <taxon>Araneae</taxon>
        <taxon>Araneomorphae</taxon>
        <taxon>Entelegynae</taxon>
        <taxon>Araneoidea</taxon>
        <taxon>Nephilidae</taxon>
        <taxon>Trichonephila</taxon>
    </lineage>
</organism>
<gene>
    <name evidence="1" type="primary">AVEN_217082_1</name>
    <name evidence="1" type="ORF">TNCV_3036801</name>
</gene>
<name>A0A8X6WFE7_TRICX</name>
<reference evidence="1" key="1">
    <citation type="submission" date="2020-08" db="EMBL/GenBank/DDBJ databases">
        <title>Multicomponent nature underlies the extraordinary mechanical properties of spider dragline silk.</title>
        <authorList>
            <person name="Kono N."/>
            <person name="Nakamura H."/>
            <person name="Mori M."/>
            <person name="Yoshida Y."/>
            <person name="Ohtoshi R."/>
            <person name="Malay A.D."/>
            <person name="Moran D.A.P."/>
            <person name="Tomita M."/>
            <person name="Numata K."/>
            <person name="Arakawa K."/>
        </authorList>
    </citation>
    <scope>NUCLEOTIDE SEQUENCE</scope>
</reference>